<dbReference type="Proteomes" id="UP000323521">
    <property type="component" value="Chromosome"/>
</dbReference>
<evidence type="ECO:0000313" key="3">
    <source>
        <dbReference type="Proteomes" id="UP000323521"/>
    </source>
</evidence>
<dbReference type="AlphaFoldDB" id="A0A3G1KNR8"/>
<organism evidence="2 3">
    <name type="scientific">Formimonas warabiya</name>
    <dbReference type="NCBI Taxonomy" id="1761012"/>
    <lineage>
        <taxon>Bacteria</taxon>
        <taxon>Bacillati</taxon>
        <taxon>Bacillota</taxon>
        <taxon>Clostridia</taxon>
        <taxon>Eubacteriales</taxon>
        <taxon>Peptococcaceae</taxon>
        <taxon>Candidatus Formimonas</taxon>
    </lineage>
</organism>
<dbReference type="RefSeq" id="WP_148133280.1">
    <property type="nucleotide sequence ID" value="NZ_CP017634.1"/>
</dbReference>
<proteinExistence type="predicted"/>
<protein>
    <submittedName>
        <fullName evidence="2">Uncharacterized protein</fullName>
    </submittedName>
</protein>
<name>A0A3G1KNR8_FORW1</name>
<evidence type="ECO:0000256" key="1">
    <source>
        <dbReference type="SAM" id="Phobius"/>
    </source>
</evidence>
<feature type="transmembrane region" description="Helical" evidence="1">
    <location>
        <begin position="20"/>
        <end position="39"/>
    </location>
</feature>
<reference evidence="2 3" key="1">
    <citation type="submission" date="2016-10" db="EMBL/GenBank/DDBJ databases">
        <title>Complete Genome Sequence of Peptococcaceae strain DCMF.</title>
        <authorList>
            <person name="Edwards R.J."/>
            <person name="Holland S.I."/>
            <person name="Deshpande N.P."/>
            <person name="Wong Y.K."/>
            <person name="Ertan H."/>
            <person name="Manefield M."/>
            <person name="Russell T.L."/>
            <person name="Lee M.J."/>
        </authorList>
    </citation>
    <scope>NUCLEOTIDE SEQUENCE [LARGE SCALE GENOMIC DNA]</scope>
    <source>
        <strain evidence="2 3">DCMF</strain>
    </source>
</reference>
<keyword evidence="1" id="KW-0812">Transmembrane</keyword>
<gene>
    <name evidence="2" type="ORF">DCMF_04265</name>
</gene>
<keyword evidence="1" id="KW-1133">Transmembrane helix</keyword>
<dbReference type="EMBL" id="CP017634">
    <property type="protein sequence ID" value="ATW24097.1"/>
    <property type="molecule type" value="Genomic_DNA"/>
</dbReference>
<accession>A0A3G1KNR8</accession>
<keyword evidence="1" id="KW-0472">Membrane</keyword>
<dbReference type="KEGG" id="fwa:DCMF_04265"/>
<keyword evidence="3" id="KW-1185">Reference proteome</keyword>
<dbReference type="OrthoDB" id="1807103at2"/>
<sequence length="166" mass="19025">MNKRSWEEKLWIIVDKGEKILLRVIIVGFVALVVVQSMLTSDSMRFYLSWAERLEGQPLQEWSNPSARVMESESTVFAYLTVELADFSSLAKARILINGTEVADFRNKQVTIKVYPDDLIEIDGSFYDRRLKFEIIGVSDSIGEPTLHQVIQTYRSVTSLGKVKFK</sequence>
<evidence type="ECO:0000313" key="2">
    <source>
        <dbReference type="EMBL" id="ATW24097.1"/>
    </source>
</evidence>